<dbReference type="EMBL" id="MU854628">
    <property type="protein sequence ID" value="KAK4032272.1"/>
    <property type="molecule type" value="Genomic_DNA"/>
</dbReference>
<dbReference type="SUPFAM" id="SSF51905">
    <property type="entry name" value="FAD/NAD(P)-binding domain"/>
    <property type="match status" value="2"/>
</dbReference>
<evidence type="ECO:0000256" key="1">
    <source>
        <dbReference type="ARBA" id="ARBA00009183"/>
    </source>
</evidence>
<evidence type="ECO:0000313" key="6">
    <source>
        <dbReference type="Proteomes" id="UP001303115"/>
    </source>
</evidence>
<keyword evidence="2" id="KW-0285">Flavoprotein</keyword>
<keyword evidence="3" id="KW-0274">FAD</keyword>
<dbReference type="InterPro" id="IPR020946">
    <property type="entry name" value="Flavin_mOase-like"/>
</dbReference>
<dbReference type="GO" id="GO:0004499">
    <property type="term" value="F:N,N-dimethylaniline monooxygenase activity"/>
    <property type="evidence" value="ECO:0007669"/>
    <property type="project" value="InterPro"/>
</dbReference>
<dbReference type="InterPro" id="IPR036188">
    <property type="entry name" value="FAD/NAD-bd_sf"/>
</dbReference>
<dbReference type="Pfam" id="PF00743">
    <property type="entry name" value="FMO-like"/>
    <property type="match status" value="1"/>
</dbReference>
<proteinExistence type="inferred from homology"/>
<dbReference type="AlphaFoldDB" id="A0AAN6P7J5"/>
<dbReference type="GO" id="GO:0050660">
    <property type="term" value="F:flavin adenine dinucleotide binding"/>
    <property type="evidence" value="ECO:0007669"/>
    <property type="project" value="InterPro"/>
</dbReference>
<comment type="caution">
    <text evidence="5">The sequence shown here is derived from an EMBL/GenBank/DDBJ whole genome shotgun (WGS) entry which is preliminary data.</text>
</comment>
<keyword evidence="6" id="KW-1185">Reference proteome</keyword>
<evidence type="ECO:0000256" key="3">
    <source>
        <dbReference type="ARBA" id="ARBA00022827"/>
    </source>
</evidence>
<comment type="similarity">
    <text evidence="1">Belongs to the FMO family.</text>
</comment>
<accession>A0AAN6P7J5</accession>
<organism evidence="5 6">
    <name type="scientific">Parachaetomium inaequale</name>
    <dbReference type="NCBI Taxonomy" id="2588326"/>
    <lineage>
        <taxon>Eukaryota</taxon>
        <taxon>Fungi</taxon>
        <taxon>Dikarya</taxon>
        <taxon>Ascomycota</taxon>
        <taxon>Pezizomycotina</taxon>
        <taxon>Sordariomycetes</taxon>
        <taxon>Sordariomycetidae</taxon>
        <taxon>Sordariales</taxon>
        <taxon>Chaetomiaceae</taxon>
        <taxon>Parachaetomium</taxon>
    </lineage>
</organism>
<dbReference type="GO" id="GO:0050661">
    <property type="term" value="F:NADP binding"/>
    <property type="evidence" value="ECO:0007669"/>
    <property type="project" value="InterPro"/>
</dbReference>
<dbReference type="Gene3D" id="3.50.50.60">
    <property type="entry name" value="FAD/NAD(P)-binding domain"/>
    <property type="match status" value="1"/>
</dbReference>
<keyword evidence="4" id="KW-0560">Oxidoreductase</keyword>
<dbReference type="InterPro" id="IPR050346">
    <property type="entry name" value="FMO-like"/>
</dbReference>
<name>A0AAN6P7J5_9PEZI</name>
<evidence type="ECO:0000256" key="4">
    <source>
        <dbReference type="ARBA" id="ARBA00023002"/>
    </source>
</evidence>
<protein>
    <submittedName>
        <fullName evidence="5">Fee1d58e-21ec-4d75-a55d-3a4d30cd2ab5</fullName>
    </submittedName>
</protein>
<gene>
    <name evidence="5" type="ORF">C8A01DRAFT_20629</name>
</gene>
<evidence type="ECO:0000256" key="2">
    <source>
        <dbReference type="ARBA" id="ARBA00022630"/>
    </source>
</evidence>
<reference evidence="6" key="1">
    <citation type="journal article" date="2023" name="Mol. Phylogenet. Evol.">
        <title>Genome-scale phylogeny and comparative genomics of the fungal order Sordariales.</title>
        <authorList>
            <person name="Hensen N."/>
            <person name="Bonometti L."/>
            <person name="Westerberg I."/>
            <person name="Brannstrom I.O."/>
            <person name="Guillou S."/>
            <person name="Cros-Aarteil S."/>
            <person name="Calhoun S."/>
            <person name="Haridas S."/>
            <person name="Kuo A."/>
            <person name="Mondo S."/>
            <person name="Pangilinan J."/>
            <person name="Riley R."/>
            <person name="LaButti K."/>
            <person name="Andreopoulos B."/>
            <person name="Lipzen A."/>
            <person name="Chen C."/>
            <person name="Yan M."/>
            <person name="Daum C."/>
            <person name="Ng V."/>
            <person name="Clum A."/>
            <person name="Steindorff A."/>
            <person name="Ohm R.A."/>
            <person name="Martin F."/>
            <person name="Silar P."/>
            <person name="Natvig D.O."/>
            <person name="Lalanne C."/>
            <person name="Gautier V."/>
            <person name="Ament-Velasquez S.L."/>
            <person name="Kruys A."/>
            <person name="Hutchinson M.I."/>
            <person name="Powell A.J."/>
            <person name="Barry K."/>
            <person name="Miller A.N."/>
            <person name="Grigoriev I.V."/>
            <person name="Debuchy R."/>
            <person name="Gladieux P."/>
            <person name="Hiltunen Thoren M."/>
            <person name="Johannesson H."/>
        </authorList>
    </citation>
    <scope>NUCLEOTIDE SEQUENCE [LARGE SCALE GENOMIC DNA]</scope>
    <source>
        <strain evidence="6">CBS 284.82</strain>
    </source>
</reference>
<sequence length="610" mass="67807">METFDCVVIGAGWYGLGAAKQYHFTHPDDSLVVFDGQSTLGGTWAAERLYPQLKSNNLHGTYEYPDFPMSTARFNVKADTHIPGEVIHDYLKAYAAEFGIDEHIRLRTRVLSAEHLDTAEGGWFLTITSSDADDKQEPKRVRARRLIVATGLTSEAFLPHFEGQETFGGRVFHGKHFQHNRDTLDTAKSAVVFGGTKFAWDAAYAYATAGVQTHMVIRSSGHGPCWISPSHVTPLKKWIEKLANIRALTWFSPCAWGKADGFVGIRKFLHGTALGRMIVDAFWSVLGGDVLAVNKYDSHPETARLKPWLPAMFVGTSYSILNYDTDFFQLVRDGKIRVHISEITHLSPGKVHLSDGVQLDADVLLANTGWKHVPPVQFLPAGIDRELGLPHVPDATPPPEDLACQQPLLEETDNQILAAFPRLRNEPVWNKSYIPLTAQKGTTSHDTITPCTRLTPFMLHRFMVPPSARFLRTRDVAFIGMVSNFSNVITAHIQGLWVGAYFARQLSSVDLRGDDGNTGPNGDVLDALHREALLHNRFGRWRYPVDWGSGGRAPSFIFDAVPYLDMLLGDLGVETRRKGGVFAEVFSPYGPEDYRGVNEEWAAARGRAQA</sequence>
<evidence type="ECO:0000313" key="5">
    <source>
        <dbReference type="EMBL" id="KAK4032272.1"/>
    </source>
</evidence>
<dbReference type="Proteomes" id="UP001303115">
    <property type="component" value="Unassembled WGS sequence"/>
</dbReference>
<dbReference type="PANTHER" id="PTHR23023">
    <property type="entry name" value="DIMETHYLANILINE MONOOXYGENASE"/>
    <property type="match status" value="1"/>
</dbReference>